<reference evidence="1 2" key="1">
    <citation type="submission" date="2020-08" db="EMBL/GenBank/DDBJ databases">
        <title>Lysobacter sp. II4 sp. nov., isolated from soil.</title>
        <authorList>
            <person name="Woo C.Y."/>
            <person name="Kim J."/>
        </authorList>
    </citation>
    <scope>NUCLEOTIDE SEQUENCE [LARGE SCALE GENOMIC DNA]</scope>
    <source>
        <strain evidence="1 2">II4</strain>
    </source>
</reference>
<proteinExistence type="predicted"/>
<sequence>MATKVLDLNAIRTQQAEIHEGVTARSGRYATLSPNTRTSILTKQASVLKMLEGKQTADELSEYQRLEVFNTLEWIEAAINNEDGDRMICRREKAIGSTRVTRVCRTAADELRAKEEARRRMLEGSVDGWR</sequence>
<dbReference type="AlphaFoldDB" id="A0A7H0G0P0"/>
<organism evidence="1 2">
    <name type="scientific">Agrilutibacter terrestris</name>
    <dbReference type="NCBI Taxonomy" id="2865112"/>
    <lineage>
        <taxon>Bacteria</taxon>
        <taxon>Pseudomonadati</taxon>
        <taxon>Pseudomonadota</taxon>
        <taxon>Gammaproteobacteria</taxon>
        <taxon>Lysobacterales</taxon>
        <taxon>Lysobacteraceae</taxon>
        <taxon>Agrilutibacter</taxon>
    </lineage>
</organism>
<accession>A0A7H0G0P0</accession>
<gene>
    <name evidence="1" type="ORF">H8B22_06580</name>
</gene>
<dbReference type="RefSeq" id="WP_187713291.1">
    <property type="nucleotide sequence ID" value="NZ_CP060820.1"/>
</dbReference>
<dbReference type="Proteomes" id="UP000516018">
    <property type="component" value="Chromosome"/>
</dbReference>
<dbReference type="KEGG" id="lsx:H8B22_06580"/>
<dbReference type="EMBL" id="CP060820">
    <property type="protein sequence ID" value="QNP41856.1"/>
    <property type="molecule type" value="Genomic_DNA"/>
</dbReference>
<protein>
    <submittedName>
        <fullName evidence="1">Uncharacterized protein</fullName>
    </submittedName>
</protein>
<evidence type="ECO:0000313" key="1">
    <source>
        <dbReference type="EMBL" id="QNP41856.1"/>
    </source>
</evidence>
<name>A0A7H0G0P0_9GAMM</name>
<keyword evidence="2" id="KW-1185">Reference proteome</keyword>
<evidence type="ECO:0000313" key="2">
    <source>
        <dbReference type="Proteomes" id="UP000516018"/>
    </source>
</evidence>